<organism evidence="3 4">
    <name type="scientific">Coprococcus eutactus</name>
    <dbReference type="NCBI Taxonomy" id="33043"/>
    <lineage>
        <taxon>Bacteria</taxon>
        <taxon>Bacillati</taxon>
        <taxon>Bacillota</taxon>
        <taxon>Clostridia</taxon>
        <taxon>Lachnospirales</taxon>
        <taxon>Lachnospiraceae</taxon>
        <taxon>Coprococcus</taxon>
    </lineage>
</organism>
<comment type="caution">
    <text evidence="3">The sequence shown here is derived from an EMBL/GenBank/DDBJ whole genome shotgun (WGS) entry which is preliminary data.</text>
</comment>
<evidence type="ECO:0000256" key="2">
    <source>
        <dbReference type="SAM" id="Phobius"/>
    </source>
</evidence>
<dbReference type="EMBL" id="QRVK01000019">
    <property type="protein sequence ID" value="RGS41462.1"/>
    <property type="molecule type" value="Genomic_DNA"/>
</dbReference>
<feature type="region of interest" description="Disordered" evidence="1">
    <location>
        <begin position="1"/>
        <end position="31"/>
    </location>
</feature>
<evidence type="ECO:0008006" key="5">
    <source>
        <dbReference type="Google" id="ProtNLM"/>
    </source>
</evidence>
<feature type="compositionally biased region" description="Gly residues" evidence="1">
    <location>
        <begin position="13"/>
        <end position="31"/>
    </location>
</feature>
<keyword evidence="2" id="KW-0812">Transmembrane</keyword>
<dbReference type="Proteomes" id="UP000283295">
    <property type="component" value="Unassembled WGS sequence"/>
</dbReference>
<evidence type="ECO:0000313" key="3">
    <source>
        <dbReference type="EMBL" id="RGS41462.1"/>
    </source>
</evidence>
<dbReference type="AlphaFoldDB" id="A0A3R5WND9"/>
<keyword evidence="2" id="KW-0472">Membrane</keyword>
<gene>
    <name evidence="3" type="ORF">DWX94_08525</name>
</gene>
<reference evidence="3 4" key="1">
    <citation type="submission" date="2018-08" db="EMBL/GenBank/DDBJ databases">
        <title>A genome reference for cultivated species of the human gut microbiota.</title>
        <authorList>
            <person name="Zou Y."/>
            <person name="Xue W."/>
            <person name="Luo G."/>
        </authorList>
    </citation>
    <scope>NUCLEOTIDE SEQUENCE [LARGE SCALE GENOMIC DNA]</scope>
    <source>
        <strain evidence="3 4">AF22-21</strain>
    </source>
</reference>
<feature type="transmembrane region" description="Helical" evidence="2">
    <location>
        <begin position="46"/>
        <end position="65"/>
    </location>
</feature>
<proteinExistence type="predicted"/>
<evidence type="ECO:0000256" key="1">
    <source>
        <dbReference type="SAM" id="MobiDB-lite"/>
    </source>
</evidence>
<name>A0A3R5WND9_9FIRM</name>
<evidence type="ECO:0000313" key="4">
    <source>
        <dbReference type="Proteomes" id="UP000283295"/>
    </source>
</evidence>
<sequence length="193" mass="21585">MSEDTTENNSGNSGTGYNGENGQNQAGGGGSGDANGLSELFDSRTFKIAASVISVAILLMASVMLRRRVLVTRRRRKLVGRDRIAAVHEMSAAMWDMLTFARLTDGVGSDDSEYADIVTERVKIVGGDEFRTFVACVQAAVYGQIVPDDEQLKMARKLYNKIRAYTYWSLNFKERLVWKYVKCYDCGGRRRKR</sequence>
<protein>
    <recommendedName>
        <fullName evidence="5">DUF4129 domain-containing protein</fullName>
    </recommendedName>
</protein>
<keyword evidence="2" id="KW-1133">Transmembrane helix</keyword>
<accession>A0A3R5WND9</accession>